<proteinExistence type="predicted"/>
<accession>A0ABR0JE02</accession>
<organism evidence="1 2">
    <name type="scientific">Exophiala sideris</name>
    <dbReference type="NCBI Taxonomy" id="1016849"/>
    <lineage>
        <taxon>Eukaryota</taxon>
        <taxon>Fungi</taxon>
        <taxon>Dikarya</taxon>
        <taxon>Ascomycota</taxon>
        <taxon>Pezizomycotina</taxon>
        <taxon>Eurotiomycetes</taxon>
        <taxon>Chaetothyriomycetidae</taxon>
        <taxon>Chaetothyriales</taxon>
        <taxon>Herpotrichiellaceae</taxon>
        <taxon>Exophiala</taxon>
    </lineage>
</organism>
<comment type="caution">
    <text evidence="1">The sequence shown here is derived from an EMBL/GenBank/DDBJ whole genome shotgun (WGS) entry which is preliminary data.</text>
</comment>
<evidence type="ECO:0000313" key="2">
    <source>
        <dbReference type="Proteomes" id="UP001345691"/>
    </source>
</evidence>
<gene>
    <name evidence="1" type="ORF">LTR69_004531</name>
</gene>
<protein>
    <submittedName>
        <fullName evidence="1">Uncharacterized protein</fullName>
    </submittedName>
</protein>
<sequence length="96" mass="10757">MLIQMIQRIPGVHKTTPPGSKLASQQAQMVEKRSEKAGKLTEFANLCRLMLTQSAALRVGKVLRAEATCNRLCHIDKQAAQRAWDIDGKRKRDEQG</sequence>
<dbReference type="EMBL" id="JAVRRF010000008">
    <property type="protein sequence ID" value="KAK5062173.1"/>
    <property type="molecule type" value="Genomic_DNA"/>
</dbReference>
<keyword evidence="2" id="KW-1185">Reference proteome</keyword>
<reference evidence="1 2" key="1">
    <citation type="submission" date="2023-08" db="EMBL/GenBank/DDBJ databases">
        <title>Black Yeasts Isolated from many extreme environments.</title>
        <authorList>
            <person name="Coleine C."/>
            <person name="Stajich J.E."/>
            <person name="Selbmann L."/>
        </authorList>
    </citation>
    <scope>NUCLEOTIDE SEQUENCE [LARGE SCALE GENOMIC DNA]</scope>
    <source>
        <strain evidence="1 2">CCFEE 6328</strain>
    </source>
</reference>
<name>A0ABR0JE02_9EURO</name>
<dbReference type="Proteomes" id="UP001345691">
    <property type="component" value="Unassembled WGS sequence"/>
</dbReference>
<evidence type="ECO:0000313" key="1">
    <source>
        <dbReference type="EMBL" id="KAK5062173.1"/>
    </source>
</evidence>